<evidence type="ECO:0000313" key="2">
    <source>
        <dbReference type="EMBL" id="PSK03733.1"/>
    </source>
</evidence>
<keyword evidence="3" id="KW-1185">Reference proteome</keyword>
<protein>
    <recommendedName>
        <fullName evidence="4">DUF3899 domain-containing protein</fullName>
    </recommendedName>
</protein>
<sequence>MLDQVVSFFVEWGWLMALLLFIGGLMAADFFPRVYAFMAHIESKYPQFETYLFTKEQELIGKYDQLPSRIKSGFALIGGKVAWAWLVTRMYRYLRERT</sequence>
<proteinExistence type="predicted"/>
<dbReference type="Proteomes" id="UP000241645">
    <property type="component" value="Unassembled WGS sequence"/>
</dbReference>
<comment type="caution">
    <text evidence="2">The sequence shown here is derived from an EMBL/GenBank/DDBJ whole genome shotgun (WGS) entry which is preliminary data.</text>
</comment>
<reference evidence="2 3" key="1">
    <citation type="submission" date="2018-03" db="EMBL/GenBank/DDBJ databases">
        <title>Brevisbacillus phylogenomics.</title>
        <authorList>
            <person name="Dunlap C."/>
        </authorList>
    </citation>
    <scope>NUCLEOTIDE SEQUENCE [LARGE SCALE GENOMIC DNA]</scope>
    <source>
        <strain evidence="2 3">NRRL B-41110</strain>
    </source>
</reference>
<organism evidence="2 3">
    <name type="scientific">Brevibacillus porteri</name>
    <dbReference type="NCBI Taxonomy" id="2126350"/>
    <lineage>
        <taxon>Bacteria</taxon>
        <taxon>Bacillati</taxon>
        <taxon>Bacillota</taxon>
        <taxon>Bacilli</taxon>
        <taxon>Bacillales</taxon>
        <taxon>Paenibacillaceae</taxon>
        <taxon>Brevibacillus</taxon>
    </lineage>
</organism>
<keyword evidence="1" id="KW-0472">Membrane</keyword>
<dbReference type="EMBL" id="PXZO01000064">
    <property type="protein sequence ID" value="PSK03733.1"/>
    <property type="molecule type" value="Genomic_DNA"/>
</dbReference>
<evidence type="ECO:0000313" key="3">
    <source>
        <dbReference type="Proteomes" id="UP000241645"/>
    </source>
</evidence>
<gene>
    <name evidence="2" type="ORF">C7R92_27685</name>
</gene>
<name>A0ABX5FKN7_9BACL</name>
<keyword evidence="1" id="KW-1133">Transmembrane helix</keyword>
<accession>A0ABX5FKN7</accession>
<evidence type="ECO:0000256" key="1">
    <source>
        <dbReference type="SAM" id="Phobius"/>
    </source>
</evidence>
<keyword evidence="1" id="KW-0812">Transmembrane</keyword>
<feature type="transmembrane region" description="Helical" evidence="1">
    <location>
        <begin position="12"/>
        <end position="31"/>
    </location>
</feature>
<evidence type="ECO:0008006" key="4">
    <source>
        <dbReference type="Google" id="ProtNLM"/>
    </source>
</evidence>